<reference evidence="1 2" key="1">
    <citation type="journal article" date="2018" name="Front. Microbiol.">
        <title>Genome-Wide Analysis of Corynespora cassiicola Leaf Fall Disease Putative Effectors.</title>
        <authorList>
            <person name="Lopez D."/>
            <person name="Ribeiro S."/>
            <person name="Label P."/>
            <person name="Fumanal B."/>
            <person name="Venisse J.S."/>
            <person name="Kohler A."/>
            <person name="de Oliveira R.R."/>
            <person name="Labutti K."/>
            <person name="Lipzen A."/>
            <person name="Lail K."/>
            <person name="Bauer D."/>
            <person name="Ohm R.A."/>
            <person name="Barry K.W."/>
            <person name="Spatafora J."/>
            <person name="Grigoriev I.V."/>
            <person name="Martin F.M."/>
            <person name="Pujade-Renaud V."/>
        </authorList>
    </citation>
    <scope>NUCLEOTIDE SEQUENCE [LARGE SCALE GENOMIC DNA]</scope>
    <source>
        <strain evidence="1 2">Philippines</strain>
    </source>
</reference>
<evidence type="ECO:0000313" key="2">
    <source>
        <dbReference type="Proteomes" id="UP000240883"/>
    </source>
</evidence>
<dbReference type="Proteomes" id="UP000240883">
    <property type="component" value="Unassembled WGS sequence"/>
</dbReference>
<proteinExistence type="predicted"/>
<protein>
    <submittedName>
        <fullName evidence="1">Uncharacterized protein</fullName>
    </submittedName>
</protein>
<gene>
    <name evidence="1" type="ORF">BS50DRAFT_628525</name>
</gene>
<name>A0A2T2PCG1_CORCC</name>
<accession>A0A2T2PCG1</accession>
<evidence type="ECO:0000313" key="1">
    <source>
        <dbReference type="EMBL" id="PSN75325.1"/>
    </source>
</evidence>
<dbReference type="EMBL" id="KZ678128">
    <property type="protein sequence ID" value="PSN75325.1"/>
    <property type="molecule type" value="Genomic_DNA"/>
</dbReference>
<keyword evidence="2" id="KW-1185">Reference proteome</keyword>
<dbReference type="AlphaFoldDB" id="A0A2T2PCG1"/>
<sequence length="234" mass="27582">MNFFSLPIELRWMVYHHAADIDSNAWHDYWGFYISCRQIKNEMDAECRKVWDMQKARILSQWPASARLKPLNILGCPVQDVELSWFCIGGIPTWPNYTSNIDFNTIKPILDLHLRSLILEVGSATTYTEDFQLHRLHYLKNTLRVFDSVLASHLILEMNPQYDPTLHMTTLQASSLRGKYMVYRARMFSQPPTFILSRFWEEDVQAIIPSDWTYMITVKSLTCVRAVFTRREHL</sequence>
<dbReference type="OrthoDB" id="3800181at2759"/>
<organism evidence="1 2">
    <name type="scientific">Corynespora cassiicola Philippines</name>
    <dbReference type="NCBI Taxonomy" id="1448308"/>
    <lineage>
        <taxon>Eukaryota</taxon>
        <taxon>Fungi</taxon>
        <taxon>Dikarya</taxon>
        <taxon>Ascomycota</taxon>
        <taxon>Pezizomycotina</taxon>
        <taxon>Dothideomycetes</taxon>
        <taxon>Pleosporomycetidae</taxon>
        <taxon>Pleosporales</taxon>
        <taxon>Corynesporascaceae</taxon>
        <taxon>Corynespora</taxon>
    </lineage>
</organism>